<organism evidence="13 14">
    <name type="scientific">Tectimicrobiota bacterium</name>
    <dbReference type="NCBI Taxonomy" id="2528274"/>
    <lineage>
        <taxon>Bacteria</taxon>
        <taxon>Pseudomonadati</taxon>
        <taxon>Nitrospinota/Tectimicrobiota group</taxon>
        <taxon>Candidatus Tectimicrobiota</taxon>
    </lineage>
</organism>
<dbReference type="Pfam" id="PF00549">
    <property type="entry name" value="Ligase_CoA"/>
    <property type="match status" value="1"/>
</dbReference>
<accession>A0A933E7C7</accession>
<comment type="cofactor">
    <cofactor evidence="1">
        <name>Mg(2+)</name>
        <dbReference type="ChEBI" id="CHEBI:18420"/>
    </cofactor>
</comment>
<sequence length="347" mass="36713">GAVVVKAQIHAGGRGKGGGVKLAKTPAEARQAASQIIGMTLVTHQTGPQGRLVKKVWVEEASQIERELYLGIVLDRAAGRPTLMASTAGGMDIEEVAAKTPEKLLKVAVDPALGIWPSTARRVAYGLGLSGELAGEGVKFVTNLYRFYSEMDCSLVEINPLVQTKDGRILALDAKVNFDDNALYRHPDVAALRDLDEEEPLEVEASRHHLNYIKLDGSVGCMVNGAGLAMATMDIIKLAGASPANFLDVGGGASREMVESAFRILMSDKAVRAVLINIFGGILRCDVLAQGVVDAVKTVNVNVPIVIRMEGTNVEKGREILKTSGLDFTVADGMGDAAAKVVAALSR</sequence>
<dbReference type="PROSITE" id="PS01217">
    <property type="entry name" value="SUCCINYL_COA_LIG_3"/>
    <property type="match status" value="1"/>
</dbReference>
<dbReference type="EMBL" id="JACQRX010000035">
    <property type="protein sequence ID" value="MBI4250971.1"/>
    <property type="molecule type" value="Genomic_DNA"/>
</dbReference>
<dbReference type="InterPro" id="IPR013815">
    <property type="entry name" value="ATP_grasp_subdomain_1"/>
</dbReference>
<dbReference type="Pfam" id="PF08442">
    <property type="entry name" value="ATP-grasp_2"/>
    <property type="match status" value="1"/>
</dbReference>
<evidence type="ECO:0000259" key="11">
    <source>
        <dbReference type="Pfam" id="PF00549"/>
    </source>
</evidence>
<evidence type="ECO:0000256" key="4">
    <source>
        <dbReference type="ARBA" id="ARBA00022598"/>
    </source>
</evidence>
<evidence type="ECO:0000313" key="13">
    <source>
        <dbReference type="EMBL" id="MBI4250971.1"/>
    </source>
</evidence>
<evidence type="ECO:0000256" key="3">
    <source>
        <dbReference type="ARBA" id="ARBA00022532"/>
    </source>
</evidence>
<keyword evidence="7" id="KW-0460">Magnesium</keyword>
<protein>
    <recommendedName>
        <fullName evidence="9">MTK-beta</fullName>
    </recommendedName>
    <alternativeName>
        <fullName evidence="8">Malate thiokinase</fullName>
    </alternativeName>
    <alternativeName>
        <fullName evidence="10">Malyl-CoA synthetase</fullName>
    </alternativeName>
</protein>
<dbReference type="NCBIfam" id="TIGR01016">
    <property type="entry name" value="sucCoAbeta"/>
    <property type="match status" value="1"/>
</dbReference>
<evidence type="ECO:0000256" key="5">
    <source>
        <dbReference type="ARBA" id="ARBA00022723"/>
    </source>
</evidence>
<keyword evidence="6" id="KW-0547">Nucleotide-binding</keyword>
<dbReference type="GO" id="GO:0042709">
    <property type="term" value="C:succinate-CoA ligase complex"/>
    <property type="evidence" value="ECO:0007669"/>
    <property type="project" value="TreeGrafter"/>
</dbReference>
<evidence type="ECO:0000256" key="6">
    <source>
        <dbReference type="ARBA" id="ARBA00022741"/>
    </source>
</evidence>
<dbReference type="NCBIfam" id="NF001913">
    <property type="entry name" value="PRK00696.1"/>
    <property type="match status" value="1"/>
</dbReference>
<evidence type="ECO:0000313" key="14">
    <source>
        <dbReference type="Proteomes" id="UP000752292"/>
    </source>
</evidence>
<dbReference type="GO" id="GO:0046872">
    <property type="term" value="F:metal ion binding"/>
    <property type="evidence" value="ECO:0007669"/>
    <property type="project" value="UniProtKB-KW"/>
</dbReference>
<dbReference type="InterPro" id="IPR017866">
    <property type="entry name" value="Succ-CoA_synthase_bsu_CS"/>
</dbReference>
<dbReference type="PANTHER" id="PTHR11815">
    <property type="entry name" value="SUCCINYL-COA SYNTHETASE BETA CHAIN"/>
    <property type="match status" value="1"/>
</dbReference>
<dbReference type="PIRSF" id="PIRSF001554">
    <property type="entry name" value="SucCS_beta"/>
    <property type="match status" value="1"/>
</dbReference>
<evidence type="ECO:0000256" key="2">
    <source>
        <dbReference type="ARBA" id="ARBA00009182"/>
    </source>
</evidence>
<dbReference type="GO" id="GO:0006099">
    <property type="term" value="P:tricarboxylic acid cycle"/>
    <property type="evidence" value="ECO:0007669"/>
    <property type="project" value="UniProtKB-KW"/>
</dbReference>
<dbReference type="Gene3D" id="3.40.50.261">
    <property type="entry name" value="Succinyl-CoA synthetase domains"/>
    <property type="match status" value="1"/>
</dbReference>
<feature type="non-terminal residue" evidence="13">
    <location>
        <position position="1"/>
    </location>
</feature>
<dbReference type="GO" id="GO:0005829">
    <property type="term" value="C:cytosol"/>
    <property type="evidence" value="ECO:0007669"/>
    <property type="project" value="TreeGrafter"/>
</dbReference>
<dbReference type="FunFam" id="3.30.1490.20:FF:000002">
    <property type="entry name" value="Succinate--CoA ligase [ADP-forming] subunit beta"/>
    <property type="match status" value="1"/>
</dbReference>
<dbReference type="InterPro" id="IPR016102">
    <property type="entry name" value="Succinyl-CoA_synth-like"/>
</dbReference>
<feature type="domain" description="ATP-grasp fold succinyl-CoA synthetase-type" evidence="12">
    <location>
        <begin position="3"/>
        <end position="162"/>
    </location>
</feature>
<dbReference type="FunFam" id="3.30.470.20:FF:000002">
    <property type="entry name" value="Succinate--CoA ligase [ADP-forming] subunit beta"/>
    <property type="match status" value="1"/>
</dbReference>
<evidence type="ECO:0000259" key="12">
    <source>
        <dbReference type="Pfam" id="PF08442"/>
    </source>
</evidence>
<gene>
    <name evidence="13" type="primary">sucC</name>
    <name evidence="13" type="ORF">HY618_00795</name>
</gene>
<dbReference type="InterPro" id="IPR013650">
    <property type="entry name" value="ATP-grasp_succ-CoA_synth-type"/>
</dbReference>
<dbReference type="InterPro" id="IPR005809">
    <property type="entry name" value="Succ_CoA_ligase-like_bsu"/>
</dbReference>
<name>A0A933E7C7_UNCTE</name>
<comment type="caution">
    <text evidence="13">The sequence shown here is derived from an EMBL/GenBank/DDBJ whole genome shotgun (WGS) entry which is preliminary data.</text>
</comment>
<evidence type="ECO:0000256" key="9">
    <source>
        <dbReference type="ARBA" id="ARBA00075942"/>
    </source>
</evidence>
<proteinExistence type="inferred from homology"/>
<reference evidence="13" key="1">
    <citation type="submission" date="2020-07" db="EMBL/GenBank/DDBJ databases">
        <title>Huge and variable diversity of episymbiotic CPR bacteria and DPANN archaea in groundwater ecosystems.</title>
        <authorList>
            <person name="He C.Y."/>
            <person name="Keren R."/>
            <person name="Whittaker M."/>
            <person name="Farag I.F."/>
            <person name="Doudna J."/>
            <person name="Cate J.H.D."/>
            <person name="Banfield J.F."/>
        </authorList>
    </citation>
    <scope>NUCLEOTIDE SEQUENCE</scope>
    <source>
        <strain evidence="13">NC_groundwater_1370_Ag_S-0.2um_69_93</strain>
    </source>
</reference>
<dbReference type="PANTHER" id="PTHR11815:SF10">
    <property type="entry name" value="SUCCINATE--COA LIGASE [GDP-FORMING] SUBUNIT BETA, MITOCHONDRIAL"/>
    <property type="match status" value="1"/>
</dbReference>
<comment type="similarity">
    <text evidence="2">Belongs to the succinate/malate CoA ligase beta subunit family.</text>
</comment>
<dbReference type="AlphaFoldDB" id="A0A933E7C7"/>
<dbReference type="GO" id="GO:0006104">
    <property type="term" value="P:succinyl-CoA metabolic process"/>
    <property type="evidence" value="ECO:0007669"/>
    <property type="project" value="TreeGrafter"/>
</dbReference>
<dbReference type="SUPFAM" id="SSF56059">
    <property type="entry name" value="Glutathione synthetase ATP-binding domain-like"/>
    <property type="match status" value="1"/>
</dbReference>
<evidence type="ECO:0000256" key="10">
    <source>
        <dbReference type="ARBA" id="ARBA00076648"/>
    </source>
</evidence>
<dbReference type="GO" id="GO:0004775">
    <property type="term" value="F:succinate-CoA ligase (ADP-forming) activity"/>
    <property type="evidence" value="ECO:0007669"/>
    <property type="project" value="TreeGrafter"/>
</dbReference>
<dbReference type="SUPFAM" id="SSF52210">
    <property type="entry name" value="Succinyl-CoA synthetase domains"/>
    <property type="match status" value="1"/>
</dbReference>
<evidence type="ECO:0000256" key="1">
    <source>
        <dbReference type="ARBA" id="ARBA00001946"/>
    </source>
</evidence>
<keyword evidence="5" id="KW-0479">Metal-binding</keyword>
<evidence type="ECO:0000256" key="7">
    <source>
        <dbReference type="ARBA" id="ARBA00022842"/>
    </source>
</evidence>
<dbReference type="GO" id="GO:0005524">
    <property type="term" value="F:ATP binding"/>
    <property type="evidence" value="ECO:0007669"/>
    <property type="project" value="InterPro"/>
</dbReference>
<dbReference type="InterPro" id="IPR005811">
    <property type="entry name" value="SUCC_ACL_C"/>
</dbReference>
<dbReference type="FunFam" id="3.40.50.261:FF:000001">
    <property type="entry name" value="Succinate--CoA ligase [ADP-forming] subunit beta"/>
    <property type="match status" value="1"/>
</dbReference>
<dbReference type="HAMAP" id="MF_00558">
    <property type="entry name" value="Succ_CoA_beta"/>
    <property type="match status" value="1"/>
</dbReference>
<dbReference type="Gene3D" id="3.30.1490.20">
    <property type="entry name" value="ATP-grasp fold, A domain"/>
    <property type="match status" value="1"/>
</dbReference>
<keyword evidence="4 13" id="KW-0436">Ligase</keyword>
<keyword evidence="3" id="KW-0816">Tricarboxylic acid cycle</keyword>
<dbReference type="Proteomes" id="UP000752292">
    <property type="component" value="Unassembled WGS sequence"/>
</dbReference>
<evidence type="ECO:0000256" key="8">
    <source>
        <dbReference type="ARBA" id="ARBA00075417"/>
    </source>
</evidence>
<dbReference type="Gene3D" id="3.30.470.20">
    <property type="entry name" value="ATP-grasp fold, B domain"/>
    <property type="match status" value="1"/>
</dbReference>
<feature type="domain" description="ATP-citrate synthase/succinyl-CoA ligase C-terminal" evidence="11">
    <location>
        <begin position="222"/>
        <end position="342"/>
    </location>
</feature>